<dbReference type="EMBL" id="JACHYA010000001">
    <property type="protein sequence ID" value="MBB3170789.1"/>
    <property type="molecule type" value="Genomic_DNA"/>
</dbReference>
<dbReference type="RefSeq" id="WP_028027721.1">
    <property type="nucleotide sequence ID" value="NZ_JACHYA010000001.1"/>
</dbReference>
<keyword evidence="1" id="KW-1133">Transmembrane helix</keyword>
<dbReference type="GeneID" id="93357156"/>
<dbReference type="AlphaFoldDB" id="A0A7W5GPT5"/>
<name>A0A7W5GPT5_9ACTN</name>
<reference evidence="2 3" key="1">
    <citation type="submission" date="2020-08" db="EMBL/GenBank/DDBJ databases">
        <title>Sequencing the genomes of 1000 actinobacteria strains.</title>
        <authorList>
            <person name="Klenk H.-P."/>
        </authorList>
    </citation>
    <scope>NUCLEOTIDE SEQUENCE [LARGE SCALE GENOMIC DNA]</scope>
    <source>
        <strain evidence="2 3">DSM 22242</strain>
    </source>
</reference>
<comment type="caution">
    <text evidence="2">The sequence shown here is derived from an EMBL/GenBank/DDBJ whole genome shotgun (WGS) entry which is preliminary data.</text>
</comment>
<feature type="transmembrane region" description="Helical" evidence="1">
    <location>
        <begin position="53"/>
        <end position="75"/>
    </location>
</feature>
<dbReference type="Proteomes" id="UP000530850">
    <property type="component" value="Unassembled WGS sequence"/>
</dbReference>
<keyword evidence="1" id="KW-0472">Membrane</keyword>
<organism evidence="2 3">
    <name type="scientific">Parvibacter caecicola</name>
    <dbReference type="NCBI Taxonomy" id="747645"/>
    <lineage>
        <taxon>Bacteria</taxon>
        <taxon>Bacillati</taxon>
        <taxon>Actinomycetota</taxon>
        <taxon>Coriobacteriia</taxon>
        <taxon>Coriobacteriales</taxon>
        <taxon>Coriobacteriaceae</taxon>
        <taxon>Parvibacter</taxon>
    </lineage>
</organism>
<feature type="transmembrane region" description="Helical" evidence="1">
    <location>
        <begin position="20"/>
        <end position="41"/>
    </location>
</feature>
<keyword evidence="1" id="KW-0812">Transmembrane</keyword>
<proteinExistence type="predicted"/>
<evidence type="ECO:0000313" key="2">
    <source>
        <dbReference type="EMBL" id="MBB3170789.1"/>
    </source>
</evidence>
<gene>
    <name evidence="2" type="ORF">FHR31_000569</name>
</gene>
<protein>
    <submittedName>
        <fullName evidence="2">Uncharacterized protein</fullName>
    </submittedName>
</protein>
<evidence type="ECO:0000256" key="1">
    <source>
        <dbReference type="SAM" id="Phobius"/>
    </source>
</evidence>
<sequence length="76" mass="7888">MLNFLIPSSIPVPDANTLQLISIASLIVGICLVLAGGAFLLWGKKAGGGWKVVLGWVLAAIGATLTLSHAVQLMLY</sequence>
<evidence type="ECO:0000313" key="3">
    <source>
        <dbReference type="Proteomes" id="UP000530850"/>
    </source>
</evidence>
<accession>A0A7W5GPT5</accession>